<accession>A0A9W9S1D4</accession>
<dbReference type="OrthoDB" id="545169at2759"/>
<dbReference type="PANTHER" id="PTHR37417:SF4">
    <property type="entry name" value="67 KDA MYOSIN-CROSS-REACTIVE ANTIGEN FAMILY PROTEIN (AFU_ORTHOLOGUE AFUA_3G03570)"/>
    <property type="match status" value="1"/>
</dbReference>
<evidence type="ECO:0008006" key="3">
    <source>
        <dbReference type="Google" id="ProtNLM"/>
    </source>
</evidence>
<dbReference type="PANTHER" id="PTHR37417">
    <property type="entry name" value="67 KDA MYOSIN-CROSS-REACTIVE ANTIGEN FAMILY PROTEIN (AFU_ORTHOLOGUE AFUA_5G09970)"/>
    <property type="match status" value="1"/>
</dbReference>
<gene>
    <name evidence="1" type="ORF">N7496_005994</name>
</gene>
<comment type="caution">
    <text evidence="1">The sequence shown here is derived from an EMBL/GenBank/DDBJ whole genome shotgun (WGS) entry which is preliminary data.</text>
</comment>
<reference evidence="1" key="2">
    <citation type="journal article" date="2023" name="IMA Fungus">
        <title>Comparative genomic study of the Penicillium genus elucidates a diverse pangenome and 15 lateral gene transfer events.</title>
        <authorList>
            <person name="Petersen C."/>
            <person name="Sorensen T."/>
            <person name="Nielsen M.R."/>
            <person name="Sondergaard T.E."/>
            <person name="Sorensen J.L."/>
            <person name="Fitzpatrick D.A."/>
            <person name="Frisvad J.C."/>
            <person name="Nielsen K.L."/>
        </authorList>
    </citation>
    <scope>NUCLEOTIDE SEQUENCE</scope>
    <source>
        <strain evidence="1">IBT 29864</strain>
    </source>
</reference>
<dbReference type="Gene3D" id="3.50.50.60">
    <property type="entry name" value="FAD/NAD(P)-binding domain"/>
    <property type="match status" value="3"/>
</dbReference>
<keyword evidence="2" id="KW-1185">Reference proteome</keyword>
<name>A0A9W9S1D4_9EURO</name>
<dbReference type="InterPro" id="IPR036188">
    <property type="entry name" value="FAD/NAD-bd_sf"/>
</dbReference>
<dbReference type="SUPFAM" id="SSF51905">
    <property type="entry name" value="FAD/NAD(P)-binding domain"/>
    <property type="match status" value="1"/>
</dbReference>
<dbReference type="RefSeq" id="XP_056554336.1">
    <property type="nucleotide sequence ID" value="XM_056698923.1"/>
</dbReference>
<protein>
    <recommendedName>
        <fullName evidence="3">67 kDa myosin-cross-reactive antigen family protein</fullName>
    </recommendedName>
</protein>
<dbReference type="Proteomes" id="UP001147782">
    <property type="component" value="Unassembled WGS sequence"/>
</dbReference>
<reference evidence="1" key="1">
    <citation type="submission" date="2022-11" db="EMBL/GenBank/DDBJ databases">
        <authorList>
            <person name="Petersen C."/>
        </authorList>
    </citation>
    <scope>NUCLEOTIDE SEQUENCE</scope>
    <source>
        <strain evidence="1">IBT 29864</strain>
    </source>
</reference>
<dbReference type="AlphaFoldDB" id="A0A9W9S1D4"/>
<organism evidence="1 2">
    <name type="scientific">Penicillium cataractarum</name>
    <dbReference type="NCBI Taxonomy" id="2100454"/>
    <lineage>
        <taxon>Eukaryota</taxon>
        <taxon>Fungi</taxon>
        <taxon>Dikarya</taxon>
        <taxon>Ascomycota</taxon>
        <taxon>Pezizomycotina</taxon>
        <taxon>Eurotiomycetes</taxon>
        <taxon>Eurotiomycetidae</taxon>
        <taxon>Eurotiales</taxon>
        <taxon>Aspergillaceae</taxon>
        <taxon>Penicillium</taxon>
    </lineage>
</organism>
<sequence>MLKLGQSHRDPKHMQAWLIGGGIASISVAVHLISEAQVPGSSIHLLDLHPAPGGGMTPGGNAQDGYFLPFECHPYFHGSSLERLLSFVPSKTEVGGTMMDEIRRFENIERPQPQKTALVRALKHGPSGLELVETKSLHIGARNRLALVNLILEGEATIGSKTVKDIMDEAFFKSTFWMLWATEFGLQPWHSAIEFRRHLRKYLEDIQDLNNVKKLNRTESNLYESIVYPILTYLKEEHVHFHFNTEVTNLTVYPVEDPAMVTSLEFLQDGLEHTVNINPTDIVIATLGSTSAGASLGTNQSSPPNLSLNCENEVARDWRLWLRLAQHSPKFGCPNNFLSQGLRSTVETFTTTFHGPDFMVLYEKLTHDRPGTGAIITLAESNWAISLSIPRQPVFSSQSRSTNIISGYALKPASEGRFVRKPMYKCSGQEILFEILSFLEFPIQPLLSTSKTIPYGMPFGTAPFLSRHEGDRPRVIPQGTTNIACVGQFVDIPDDTTLAMQYSVHSAQIAVTELMGLPPTPDEVKKSLLLEVLHFMI</sequence>
<evidence type="ECO:0000313" key="2">
    <source>
        <dbReference type="Proteomes" id="UP001147782"/>
    </source>
</evidence>
<dbReference type="InterPro" id="IPR010354">
    <property type="entry name" value="Oleate_hydratase"/>
</dbReference>
<dbReference type="GO" id="GO:0050151">
    <property type="term" value="F:oleate hydratase activity"/>
    <property type="evidence" value="ECO:0007669"/>
    <property type="project" value="InterPro"/>
</dbReference>
<proteinExistence type="predicted"/>
<evidence type="ECO:0000313" key="1">
    <source>
        <dbReference type="EMBL" id="KAJ5369902.1"/>
    </source>
</evidence>
<dbReference type="GeneID" id="81438102"/>
<dbReference type="EMBL" id="JAPZBS010000005">
    <property type="protein sequence ID" value="KAJ5369902.1"/>
    <property type="molecule type" value="Genomic_DNA"/>
</dbReference>
<dbReference type="Pfam" id="PF06100">
    <property type="entry name" value="MCRA"/>
    <property type="match status" value="1"/>
</dbReference>
<dbReference type="GO" id="GO:0006631">
    <property type="term" value="P:fatty acid metabolic process"/>
    <property type="evidence" value="ECO:0007669"/>
    <property type="project" value="InterPro"/>
</dbReference>
<dbReference type="GO" id="GO:0071949">
    <property type="term" value="F:FAD binding"/>
    <property type="evidence" value="ECO:0007669"/>
    <property type="project" value="InterPro"/>
</dbReference>